<dbReference type="RefSeq" id="WP_377609130.1">
    <property type="nucleotide sequence ID" value="NZ_JBHUPA010000002.1"/>
</dbReference>
<dbReference type="InterPro" id="IPR005982">
    <property type="entry name" value="Thioredox_Rdtase"/>
</dbReference>
<keyword evidence="3" id="KW-0274">FAD</keyword>
<sequence>MTEEIEHVKCLIIGSGPAGYTAAIYAARADLKPVMYTGIVPGGQLTQTTDVENFPGYPAGIMGPEMMEDFRKQAERFGTDIRFGYATGVDFSGPVHKVVIDEIKTITADTVIIATGATAKWLGLDSEQKYNGFGVSACAVCDGFFFKGQDVAIVGAGDTAAEEATYLAKLCRKVHMLVRRDEFRASKAMQHRVFNTPNIEIHYNTEAEEILGDGKTVNGLRIINNQTKEHQVLDITGFFVAIGHKPNTDIFKGWLDMDESGYLITKADSAQTNVEGVFAAGDVQDHIYRQAVTAAGSGCMAALEAERYLAAKEHAIIETAD</sequence>
<dbReference type="InterPro" id="IPR023753">
    <property type="entry name" value="FAD/NAD-binding_dom"/>
</dbReference>
<keyword evidence="3" id="KW-0676">Redox-active center</keyword>
<dbReference type="Pfam" id="PF07992">
    <property type="entry name" value="Pyr_redox_2"/>
    <property type="match status" value="1"/>
</dbReference>
<dbReference type="Gene3D" id="3.50.50.60">
    <property type="entry name" value="FAD/NAD(P)-binding domain"/>
    <property type="match status" value="2"/>
</dbReference>
<dbReference type="InterPro" id="IPR050097">
    <property type="entry name" value="Ferredoxin-NADP_redctase_2"/>
</dbReference>
<comment type="catalytic activity">
    <reaction evidence="3">
        <text>[thioredoxin]-dithiol + NADP(+) = [thioredoxin]-disulfide + NADPH + H(+)</text>
        <dbReference type="Rhea" id="RHEA:20345"/>
        <dbReference type="Rhea" id="RHEA-COMP:10698"/>
        <dbReference type="Rhea" id="RHEA-COMP:10700"/>
        <dbReference type="ChEBI" id="CHEBI:15378"/>
        <dbReference type="ChEBI" id="CHEBI:29950"/>
        <dbReference type="ChEBI" id="CHEBI:50058"/>
        <dbReference type="ChEBI" id="CHEBI:57783"/>
        <dbReference type="ChEBI" id="CHEBI:58349"/>
        <dbReference type="EC" id="1.8.1.9"/>
    </reaction>
</comment>
<accession>A0ABW6AY29</accession>
<keyword evidence="6" id="KW-1185">Reference proteome</keyword>
<organism evidence="5 6">
    <name type="scientific">Olivibacter jilunii</name>
    <dbReference type="NCBI Taxonomy" id="985016"/>
    <lineage>
        <taxon>Bacteria</taxon>
        <taxon>Pseudomonadati</taxon>
        <taxon>Bacteroidota</taxon>
        <taxon>Sphingobacteriia</taxon>
        <taxon>Sphingobacteriales</taxon>
        <taxon>Sphingobacteriaceae</taxon>
        <taxon>Olivibacter</taxon>
    </lineage>
</organism>
<dbReference type="SUPFAM" id="SSF51905">
    <property type="entry name" value="FAD/NAD(P)-binding domain"/>
    <property type="match status" value="1"/>
</dbReference>
<dbReference type="GO" id="GO:0004791">
    <property type="term" value="F:thioredoxin-disulfide reductase (NADPH) activity"/>
    <property type="evidence" value="ECO:0007669"/>
    <property type="project" value="UniProtKB-EC"/>
</dbReference>
<dbReference type="Proteomes" id="UP001597560">
    <property type="component" value="Unassembled WGS sequence"/>
</dbReference>
<name>A0ABW6AY29_9SPHI</name>
<evidence type="ECO:0000313" key="6">
    <source>
        <dbReference type="Proteomes" id="UP001597560"/>
    </source>
</evidence>
<proteinExistence type="inferred from homology"/>
<keyword evidence="2 3" id="KW-0560">Oxidoreductase</keyword>
<dbReference type="PANTHER" id="PTHR48105">
    <property type="entry name" value="THIOREDOXIN REDUCTASE 1-RELATED-RELATED"/>
    <property type="match status" value="1"/>
</dbReference>
<dbReference type="NCBIfam" id="TIGR01292">
    <property type="entry name" value="TRX_reduct"/>
    <property type="match status" value="1"/>
</dbReference>
<comment type="cofactor">
    <cofactor evidence="3">
        <name>FAD</name>
        <dbReference type="ChEBI" id="CHEBI:57692"/>
    </cofactor>
</comment>
<comment type="caution">
    <text evidence="5">The sequence shown here is derived from an EMBL/GenBank/DDBJ whole genome shotgun (WGS) entry which is preliminary data.</text>
</comment>
<dbReference type="EC" id="1.8.1.9" evidence="3"/>
<reference evidence="6" key="1">
    <citation type="journal article" date="2019" name="Int. J. Syst. Evol. Microbiol.">
        <title>The Global Catalogue of Microorganisms (GCM) 10K type strain sequencing project: providing services to taxonomists for standard genome sequencing and annotation.</title>
        <authorList>
            <consortium name="The Broad Institute Genomics Platform"/>
            <consortium name="The Broad Institute Genome Sequencing Center for Infectious Disease"/>
            <person name="Wu L."/>
            <person name="Ma J."/>
        </authorList>
    </citation>
    <scope>NUCLEOTIDE SEQUENCE [LARGE SCALE GENOMIC DNA]</scope>
    <source>
        <strain evidence="6">KCTC 23098</strain>
    </source>
</reference>
<protein>
    <recommendedName>
        <fullName evidence="3">Thioredoxin reductase</fullName>
        <ecNumber evidence="3">1.8.1.9</ecNumber>
    </recommendedName>
</protein>
<evidence type="ECO:0000313" key="5">
    <source>
        <dbReference type="EMBL" id="MFD2960926.1"/>
    </source>
</evidence>
<evidence type="ECO:0000256" key="3">
    <source>
        <dbReference type="RuleBase" id="RU003880"/>
    </source>
</evidence>
<evidence type="ECO:0000256" key="2">
    <source>
        <dbReference type="ARBA" id="ARBA00023002"/>
    </source>
</evidence>
<comment type="similarity">
    <text evidence="3">Belongs to the class-II pyridine nucleotide-disulfide oxidoreductase family.</text>
</comment>
<comment type="subunit">
    <text evidence="3">Homodimer.</text>
</comment>
<dbReference type="PRINTS" id="PR00469">
    <property type="entry name" value="PNDRDTASEII"/>
</dbReference>
<gene>
    <name evidence="5" type="primary">trxB</name>
    <name evidence="5" type="ORF">ACFS6J_03965</name>
</gene>
<keyword evidence="1 3" id="KW-0285">Flavoprotein</keyword>
<dbReference type="InterPro" id="IPR036188">
    <property type="entry name" value="FAD/NAD-bd_sf"/>
</dbReference>
<dbReference type="PRINTS" id="PR00368">
    <property type="entry name" value="FADPNR"/>
</dbReference>
<dbReference type="EMBL" id="JBHUPA010000002">
    <property type="protein sequence ID" value="MFD2960926.1"/>
    <property type="molecule type" value="Genomic_DNA"/>
</dbReference>
<evidence type="ECO:0000259" key="4">
    <source>
        <dbReference type="Pfam" id="PF07992"/>
    </source>
</evidence>
<feature type="domain" description="FAD/NAD(P)-binding" evidence="4">
    <location>
        <begin position="9"/>
        <end position="298"/>
    </location>
</feature>
<evidence type="ECO:0000256" key="1">
    <source>
        <dbReference type="ARBA" id="ARBA00022630"/>
    </source>
</evidence>